<evidence type="ECO:0000313" key="1">
    <source>
        <dbReference type="EMBL" id="KPJ63025.1"/>
    </source>
</evidence>
<dbReference type="Gene3D" id="2.60.120.10">
    <property type="entry name" value="Jelly Rolls"/>
    <property type="match status" value="1"/>
</dbReference>
<name>A0A0S7XKM1_UNCSA</name>
<gene>
    <name evidence="1" type="ORF">AMJ44_14865</name>
</gene>
<dbReference type="InterPro" id="IPR011051">
    <property type="entry name" value="RmlC_Cupin_sf"/>
</dbReference>
<accession>A0A0S7XKM1</accession>
<reference evidence="1 2" key="1">
    <citation type="journal article" date="2015" name="Microbiome">
        <title>Genomic resolution of linkages in carbon, nitrogen, and sulfur cycling among widespread estuary sediment bacteria.</title>
        <authorList>
            <person name="Baker B.J."/>
            <person name="Lazar C.S."/>
            <person name="Teske A.P."/>
            <person name="Dick G.J."/>
        </authorList>
    </citation>
    <scope>NUCLEOTIDE SEQUENCE [LARGE SCALE GENOMIC DNA]</scope>
    <source>
        <strain evidence="1">DG_54_3</strain>
    </source>
</reference>
<dbReference type="EMBL" id="LIZX01000248">
    <property type="protein sequence ID" value="KPJ63025.1"/>
    <property type="molecule type" value="Genomic_DNA"/>
</dbReference>
<comment type="caution">
    <text evidence="1">The sequence shown here is derived from an EMBL/GenBank/DDBJ whole genome shotgun (WGS) entry which is preliminary data.</text>
</comment>
<organism evidence="1 2">
    <name type="scientific">candidate division WOR-1 bacterium DG_54_3</name>
    <dbReference type="NCBI Taxonomy" id="1703775"/>
    <lineage>
        <taxon>Bacteria</taxon>
        <taxon>Bacillati</taxon>
        <taxon>Saganbacteria</taxon>
    </lineage>
</organism>
<evidence type="ECO:0000313" key="2">
    <source>
        <dbReference type="Proteomes" id="UP000051861"/>
    </source>
</evidence>
<proteinExistence type="predicted"/>
<dbReference type="AlphaFoldDB" id="A0A0S7XKM1"/>
<evidence type="ECO:0008006" key="3">
    <source>
        <dbReference type="Google" id="ProtNLM"/>
    </source>
</evidence>
<protein>
    <recommendedName>
        <fullName evidence="3">Cupin 2 conserved barrel domain-containing protein</fullName>
    </recommendedName>
</protein>
<dbReference type="SUPFAM" id="SSF51182">
    <property type="entry name" value="RmlC-like cupins"/>
    <property type="match status" value="1"/>
</dbReference>
<sequence>MREQKENMPVAMEQPGFKLLSPGAWGGMVVEYCECTERIDLGPMMEGLPDDKCPCPHWGYMLKGALHLQYADGTEEVIKDGDLYYMPEGHTGWFEPRSAMIIFSPEAEQKVVAEHIAKKMQG</sequence>
<dbReference type="InterPro" id="IPR014710">
    <property type="entry name" value="RmlC-like_jellyroll"/>
</dbReference>
<dbReference type="Proteomes" id="UP000051861">
    <property type="component" value="Unassembled WGS sequence"/>
</dbReference>